<dbReference type="InterPro" id="IPR019197">
    <property type="entry name" value="Biotin-prot_ligase_N"/>
</dbReference>
<proteinExistence type="predicted"/>
<organism evidence="3 4">
    <name type="scientific">Stichopus japonicus</name>
    <name type="common">Sea cucumber</name>
    <dbReference type="NCBI Taxonomy" id="307972"/>
    <lineage>
        <taxon>Eukaryota</taxon>
        <taxon>Metazoa</taxon>
        <taxon>Echinodermata</taxon>
        <taxon>Eleutherozoa</taxon>
        <taxon>Echinozoa</taxon>
        <taxon>Holothuroidea</taxon>
        <taxon>Aspidochirotacea</taxon>
        <taxon>Aspidochirotida</taxon>
        <taxon>Stichopodidae</taxon>
        <taxon>Apostichopus</taxon>
    </lineage>
</organism>
<protein>
    <submittedName>
        <fullName evidence="3">Putative biotin--protein ligase</fullName>
    </submittedName>
</protein>
<evidence type="ECO:0000313" key="4">
    <source>
        <dbReference type="Proteomes" id="UP000230750"/>
    </source>
</evidence>
<accession>A0A2G8L5M1</accession>
<comment type="caution">
    <text evidence="3">The sequence shown here is derived from an EMBL/GenBank/DDBJ whole genome shotgun (WGS) entry which is preliminary data.</text>
</comment>
<dbReference type="AlphaFoldDB" id="A0A2G8L5M1"/>
<dbReference type="Proteomes" id="UP000230750">
    <property type="component" value="Unassembled WGS sequence"/>
</dbReference>
<keyword evidence="3" id="KW-0436">Ligase</keyword>
<keyword evidence="4" id="KW-1185">Reference proteome</keyword>
<dbReference type="Pfam" id="PF09825">
    <property type="entry name" value="BPL_N"/>
    <property type="match status" value="1"/>
</dbReference>
<evidence type="ECO:0000259" key="2">
    <source>
        <dbReference type="Pfam" id="PF09825"/>
    </source>
</evidence>
<dbReference type="GO" id="GO:0004077">
    <property type="term" value="F:biotin--[biotin carboxyl-carrier protein] ligase activity"/>
    <property type="evidence" value="ECO:0007669"/>
    <property type="project" value="TreeGrafter"/>
</dbReference>
<evidence type="ECO:0000313" key="3">
    <source>
        <dbReference type="EMBL" id="PIK55556.1"/>
    </source>
</evidence>
<sequence>MFSVCYTYLTVAHFWRHHRKEQAVMKALQMHGVFQSVAFRKILQGDEEGWNRKTTRASELCEVQDERAKFSHFSKYIEPSLGKQMVIVKPKQTVDLSKEWTSFIGSSVAPPDSSSKGSKSPEDESSLFFLLEASPPAKDSEGKLKLRDVSSDRVVNLSDLAVPVAWKPGEPFGILVQASAENFSKVGTAFMEGVLELDDGLYVDQIISVEVQGHPFNLVDPLVDKDVGFSLPGNNLDESSEFPSDGSEVKSGRQSRKKHSSQFTKRVEKQKKGTDDKGGVNGALSDSTKPPNVLIFTGDNPQAAEIFEKATQALEGVLGRDKYVVYQLTPDQLAGHPWSENTALLVTVGQAGTAFTKEQLDIVNDYVVVGGKLLNVGMNLAFEVGQYAAGKKSPLTPTDINYKAKNSADEVSFRAPYSSDQIQVTSEDSSSVLVSVKGESLVVECAEDRGKVIHSRLPLVALEQVTDENAKSCLQQILADVLSRLQITCQPEWKLPDLTPCFLVANTPVEVHPESFTVSLFFASNLAEAEDKVSADLLTVLSDMSPSSSAFDVDVYMKNLKSKVLGNVLMYIEVVPTTMTLFER</sequence>
<evidence type="ECO:0000256" key="1">
    <source>
        <dbReference type="SAM" id="MobiDB-lite"/>
    </source>
</evidence>
<dbReference type="PANTHER" id="PTHR12835:SF5">
    <property type="entry name" value="BIOTIN--PROTEIN LIGASE"/>
    <property type="match status" value="1"/>
</dbReference>
<reference evidence="3 4" key="1">
    <citation type="journal article" date="2017" name="PLoS Biol.">
        <title>The sea cucumber genome provides insights into morphological evolution and visceral regeneration.</title>
        <authorList>
            <person name="Zhang X."/>
            <person name="Sun L."/>
            <person name="Yuan J."/>
            <person name="Sun Y."/>
            <person name="Gao Y."/>
            <person name="Zhang L."/>
            <person name="Li S."/>
            <person name="Dai H."/>
            <person name="Hamel J.F."/>
            <person name="Liu C."/>
            <person name="Yu Y."/>
            <person name="Liu S."/>
            <person name="Lin W."/>
            <person name="Guo K."/>
            <person name="Jin S."/>
            <person name="Xu P."/>
            <person name="Storey K.B."/>
            <person name="Huan P."/>
            <person name="Zhang T."/>
            <person name="Zhou Y."/>
            <person name="Zhang J."/>
            <person name="Lin C."/>
            <person name="Li X."/>
            <person name="Xing L."/>
            <person name="Huo D."/>
            <person name="Sun M."/>
            <person name="Wang L."/>
            <person name="Mercier A."/>
            <person name="Li F."/>
            <person name="Yang H."/>
            <person name="Xiang J."/>
        </authorList>
    </citation>
    <scope>NUCLEOTIDE SEQUENCE [LARGE SCALE GENOMIC DNA]</scope>
    <source>
        <strain evidence="3">Shaxun</strain>
        <tissue evidence="3">Muscle</tissue>
    </source>
</reference>
<dbReference type="GO" id="GO:0005737">
    <property type="term" value="C:cytoplasm"/>
    <property type="evidence" value="ECO:0007669"/>
    <property type="project" value="TreeGrafter"/>
</dbReference>
<feature type="region of interest" description="Disordered" evidence="1">
    <location>
        <begin position="234"/>
        <end position="292"/>
    </location>
</feature>
<feature type="compositionally biased region" description="Basic and acidic residues" evidence="1">
    <location>
        <begin position="265"/>
        <end position="278"/>
    </location>
</feature>
<dbReference type="PANTHER" id="PTHR12835">
    <property type="entry name" value="BIOTIN PROTEIN LIGASE"/>
    <property type="match status" value="1"/>
</dbReference>
<dbReference type="OrthoDB" id="10250105at2759"/>
<name>A0A2G8L5M1_STIJA</name>
<dbReference type="EMBL" id="MRZV01000210">
    <property type="protein sequence ID" value="PIK55556.1"/>
    <property type="molecule type" value="Genomic_DNA"/>
</dbReference>
<feature type="domain" description="Biotin-protein ligase N-terminal" evidence="2">
    <location>
        <begin position="292"/>
        <end position="375"/>
    </location>
</feature>
<dbReference type="STRING" id="307972.A0A2G8L5M1"/>
<gene>
    <name evidence="3" type="ORF">BSL78_07512</name>
</gene>